<dbReference type="Gene3D" id="3.40.50.1440">
    <property type="entry name" value="Tubulin/FtsZ, GTPase domain"/>
    <property type="match status" value="1"/>
</dbReference>
<dbReference type="Pfam" id="PF13809">
    <property type="entry name" value="Tubulin_2"/>
    <property type="match status" value="1"/>
</dbReference>
<evidence type="ECO:0000313" key="2">
    <source>
        <dbReference type="EMBL" id="AGG67726.1"/>
    </source>
</evidence>
<dbReference type="Proteomes" id="UP000011760">
    <property type="component" value="Chromosome"/>
</dbReference>
<sequence length="1198" mass="132670">MHKVLVVGCGGSGAKTLAYMMDQLKSTLADRLPERYDSPKDVKLPGAWQFVSVDVPTTPERPGPNLPNVPEAGGRYISCGSSDRYATVDTAVTNQLATRRAQGSIATWALDNPESETTPISAGAGQYRSIGRMLILSKLQEIQQELRKSWDVLFTGETERELADLRSQLYGRSVSSGDTSKEQPMVFVVSSMAGGAGASMALDICRLLTGLEGYAVGQSSLFMVTPDIFSQLSPDAVAGTNPNALAMFAELVAAQLGSATESDQRIFNALGVPVGNDSIPVGRIFPVGVRSGENGALLGDGKPDTVYRALGRGLAALMSDEVSMDNYKQFTLGNRGGSGADQSKYAWGAAEAKNVPWGTYGYAQLSMGRDRYAEYAAQRLARSSVERLLNGHIDPRDDASADQQITKRLGNNEQSFLAQLSAVIPERGNELNWIGGNFGEVIESWSRRMAQKIKEQIPEANNKRGNEWVSDVVRGLQEASRQIDLDAKGELYRGVSFWASSEVLQNHILNMVRAEIGKYGVAYAKAVVDKIRNQIEISTLPALNSIWEQRTPEAVGLSDERRMQLEGAKGRVDDSAQLIAEISDENTTPLRLRGAQHIAHHMHSVLRDFINNFLSPLQRSITDKHRDLEKFSELTTDVNLGVSQLKTNVPALWPDESQTEVPRRFSQAANEVFLTQVESFPSQFEADIIQSAQSEQRQDFDYTSALAESASRVVSGEWESLSGSEQAPRDLIVLQDTWVSRELTHDPNNPNAIRDPRPARFDINISTDAVLERSRQYIRRPGFSFQQFISSSLREFVTAAGLSEHERRARRQQVLSKFSEAMTYALPLAQINTQLVRAIYNDEVRYQFNFSRIPFGGDEVGASLEQAVRDYPNHRPADVTKPLGKALVNQGEERSIDIFGSYPNYAPIVFESLLPPIEKQWRQTTGTREEFWHGRRTRPLPAALPMTDVERNAMVRGWYVGRLVGRVFFPGTLDTSDLTPVQIFDEHSNSWINFDTPMLTPASRFRATLDWLPNLLESVSLAWARAGAQPVFSSVQPYIELRHLWDDAPSPSREGRTTKGRRLLHKWLFDGERQSGEALQIEGTEVGVTPEERLKNAVAWLQRQNEIAQHYVPSDKLGQGQMFNFAERPYGDITDRALASQIPVFHDIAVDVADATAELIEVLEACYKLGAPVDKPTGFGAPTRPTNSGPTLPGQGEF</sequence>
<feature type="region of interest" description="Disordered" evidence="1">
    <location>
        <begin position="1177"/>
        <end position="1198"/>
    </location>
</feature>
<evidence type="ECO:0000313" key="3">
    <source>
        <dbReference type="Proteomes" id="UP000011760"/>
    </source>
</evidence>
<reference evidence="2 3" key="1">
    <citation type="submission" date="2013-02" db="EMBL/GenBank/DDBJ databases">
        <title>The complete genome sequence of Corynebacterium callunae DSM 20147.</title>
        <authorList>
            <person name="Ruckert C."/>
            <person name="Albersmeier A."/>
            <person name="Kalinowski J."/>
        </authorList>
    </citation>
    <scope>NUCLEOTIDE SEQUENCE [LARGE SCALE GENOMIC DNA]</scope>
    <source>
        <strain evidence="2 3">DSM 20147</strain>
    </source>
</reference>
<dbReference type="RefSeq" id="WP_015652152.1">
    <property type="nucleotide sequence ID" value="NC_020506.1"/>
</dbReference>
<dbReference type="KEGG" id="ccn:H924_11490"/>
<dbReference type="InterPro" id="IPR025904">
    <property type="entry name" value="Tubulin-like"/>
</dbReference>
<dbReference type="AlphaFoldDB" id="M1TU13"/>
<accession>M1TU13</accession>
<organism evidence="2 3">
    <name type="scientific">Corynebacterium callunae DSM 20147</name>
    <dbReference type="NCBI Taxonomy" id="1121353"/>
    <lineage>
        <taxon>Bacteria</taxon>
        <taxon>Bacillati</taxon>
        <taxon>Actinomycetota</taxon>
        <taxon>Actinomycetes</taxon>
        <taxon>Mycobacteriales</taxon>
        <taxon>Corynebacteriaceae</taxon>
        <taxon>Corynebacterium</taxon>
    </lineage>
</organism>
<keyword evidence="3" id="KW-1185">Reference proteome</keyword>
<gene>
    <name evidence="2" type="ORF">H924_11490</name>
</gene>
<dbReference type="EMBL" id="CP004354">
    <property type="protein sequence ID" value="AGG67726.1"/>
    <property type="molecule type" value="Genomic_DNA"/>
</dbReference>
<dbReference type="STRING" id="1121353.H924_11490"/>
<dbReference type="eggNOG" id="ENOG502ZAWP">
    <property type="taxonomic scope" value="Bacteria"/>
</dbReference>
<dbReference type="HOGENOM" id="CLU_272959_0_0_11"/>
<dbReference type="InterPro" id="IPR036525">
    <property type="entry name" value="Tubulin/FtsZ_GTPase_sf"/>
</dbReference>
<evidence type="ECO:0000256" key="1">
    <source>
        <dbReference type="SAM" id="MobiDB-lite"/>
    </source>
</evidence>
<proteinExistence type="predicted"/>
<dbReference type="OrthoDB" id="4795870at2"/>
<dbReference type="PATRIC" id="fig|1121353.3.peg.2346"/>
<protein>
    <recommendedName>
        <fullName evidence="4">Tubulin-like protein</fullName>
    </recommendedName>
</protein>
<name>M1TU13_9CORY</name>
<evidence type="ECO:0008006" key="4">
    <source>
        <dbReference type="Google" id="ProtNLM"/>
    </source>
</evidence>